<evidence type="ECO:0000259" key="1">
    <source>
        <dbReference type="Pfam" id="PF03799"/>
    </source>
</evidence>
<dbReference type="AlphaFoldDB" id="A0A2M8ESI9"/>
<evidence type="ECO:0000313" key="2">
    <source>
        <dbReference type="EMBL" id="PJC28069.1"/>
    </source>
</evidence>
<gene>
    <name evidence="2" type="ORF">CO054_02180</name>
</gene>
<evidence type="ECO:0000313" key="3">
    <source>
        <dbReference type="Proteomes" id="UP000229816"/>
    </source>
</evidence>
<reference evidence="3" key="1">
    <citation type="submission" date="2017-09" db="EMBL/GenBank/DDBJ databases">
        <title>Depth-based differentiation of microbial function through sediment-hosted aquifers and enrichment of novel symbionts in the deep terrestrial subsurface.</title>
        <authorList>
            <person name="Probst A.J."/>
            <person name="Ladd B."/>
            <person name="Jarett J.K."/>
            <person name="Geller-Mcgrath D.E."/>
            <person name="Sieber C.M.K."/>
            <person name="Emerson J.B."/>
            <person name="Anantharaman K."/>
            <person name="Thomas B.C."/>
            <person name="Malmstrom R."/>
            <person name="Stieglmeier M."/>
            <person name="Klingl A."/>
            <person name="Woyke T."/>
            <person name="Ryan C.M."/>
            <person name="Banfield J.F."/>
        </authorList>
    </citation>
    <scope>NUCLEOTIDE SEQUENCE [LARGE SCALE GENOMIC DNA]</scope>
</reference>
<dbReference type="GO" id="GO:0051301">
    <property type="term" value="P:cell division"/>
    <property type="evidence" value="ECO:0007669"/>
    <property type="project" value="UniProtKB-KW"/>
</dbReference>
<comment type="caution">
    <text evidence="2">The sequence shown here is derived from an EMBL/GenBank/DDBJ whole genome shotgun (WGS) entry which is preliminary data.</text>
</comment>
<dbReference type="Proteomes" id="UP000229816">
    <property type="component" value="Unassembled WGS sequence"/>
</dbReference>
<sequence>MRWKKLVKIGVLILGVMVVVLVFRLDLLKVQQISCQINDTNCPGEIWTDLMALSLGKNIFSFPIESISLQIKNSYPQIDKIKIKKNLPSRVDFNLTSRQPQVAISGEKFHLVDFQGVVIEKSETSGEYPLIFLEPEMNLKVGEKFNQKEVLETIEAIVGLRLRLIEPKLAKIISFSSVDIWLKDDTQLIISLKKEISSQLDSLQLIYQRAKIEGKKLKQIDVRFDKPIIING</sequence>
<protein>
    <recommendedName>
        <fullName evidence="1">Cell division protein FtsQ/DivIB C-terminal domain-containing protein</fullName>
    </recommendedName>
</protein>
<accession>A0A2M8ESI9</accession>
<dbReference type="Pfam" id="PF03799">
    <property type="entry name" value="FtsQ_DivIB_C"/>
    <property type="match status" value="1"/>
</dbReference>
<dbReference type="EMBL" id="PFSF01000045">
    <property type="protein sequence ID" value="PJC28069.1"/>
    <property type="molecule type" value="Genomic_DNA"/>
</dbReference>
<organism evidence="2 3">
    <name type="scientific">Candidatus Shapirobacteria bacterium CG_4_9_14_0_2_um_filter_39_11</name>
    <dbReference type="NCBI Taxonomy" id="1974478"/>
    <lineage>
        <taxon>Bacteria</taxon>
        <taxon>Candidatus Shapironibacteriota</taxon>
    </lineage>
</organism>
<name>A0A2M8ESI9_9BACT</name>
<dbReference type="InterPro" id="IPR005548">
    <property type="entry name" value="Cell_div_FtsQ/DivIB_C"/>
</dbReference>
<feature type="domain" description="Cell division protein FtsQ/DivIB C-terminal" evidence="1">
    <location>
        <begin position="107"/>
        <end position="223"/>
    </location>
</feature>
<proteinExistence type="predicted"/>